<dbReference type="EC" id="3.4.22.49" evidence="2"/>
<feature type="region of interest" description="Disordered" evidence="5">
    <location>
        <begin position="2079"/>
        <end position="2098"/>
    </location>
</feature>
<evidence type="ECO:0000259" key="6">
    <source>
        <dbReference type="PROSITE" id="PS51700"/>
    </source>
</evidence>
<name>A0A2B7YD44_POLH7</name>
<dbReference type="SUPFAM" id="SSF48452">
    <property type="entry name" value="TPR-like"/>
    <property type="match status" value="1"/>
</dbReference>
<keyword evidence="8" id="KW-1185">Reference proteome</keyword>
<feature type="domain" description="Peptidase C50" evidence="6">
    <location>
        <begin position="1932"/>
        <end position="2027"/>
    </location>
</feature>
<feature type="region of interest" description="Disordered" evidence="5">
    <location>
        <begin position="117"/>
        <end position="174"/>
    </location>
</feature>
<feature type="compositionally biased region" description="Polar residues" evidence="5">
    <location>
        <begin position="121"/>
        <end position="136"/>
    </location>
</feature>
<protein>
    <recommendedName>
        <fullName evidence="2">separase</fullName>
        <ecNumber evidence="2">3.4.22.49</ecNumber>
    </recommendedName>
</protein>
<dbReference type="GO" id="GO:0051307">
    <property type="term" value="P:meiotic chromosome separation"/>
    <property type="evidence" value="ECO:0007669"/>
    <property type="project" value="TreeGrafter"/>
</dbReference>
<dbReference type="InterPro" id="IPR011990">
    <property type="entry name" value="TPR-like_helical_dom_sf"/>
</dbReference>
<sequence>MEASTLPPRARCDLIKQNIKSAPKCTADTLSLLQQLLGIPTTDNVRHNDALEAKVTERTTDTAARRRVRAAQPRVAAKLAGFQKKCVEKEPTCLPQKDKLVLATEVFNIASKTLSDHLRSTSKANHSTESGPNPNFTPHKRISSSNALQPISPNRRTGSPVKGNGEAPEMRKPGKSEHGILAIADCARLALCSLRDLQSGNNKGAVLELNSQLEQGCCILVGKLLLLGLNDVAILELKRLKRRIKLYLENQGQDGATATRNPRARRQLEEKETLSNLLKVDKLPTTAPLTSLVISFQSHALKAIASEKKASTIRKIVDLLLPSNPFSPANIIIQAHNKCFISEDKASQQLQSLSQVILSLSFAVTSADDTRAASRSRTMSTVALNLQMLSLEVRSLWWKIAGHKYDITKELWQPLARYLTPFARRCANVGKDDFDDIKRAFSRLESTITRNGYDFFPAGPKNGFVSTVLRALGQVAEAANSSSDASKFYTNCIASLSPDQHLLLGICRCKIAQLELEIIRTSTGRLLSKAATAISEAAKCLAVPLKGNQSDLDELVIESSKLKKAAMSFFNALGDMVSGDQVARPGTGTVGICIITYLSGFVRFLSRYVSHFVPSPEAEEDHPLQQRLLKCKNIVLAAIDSVIGIGKLSVIAKRHSWDQIQPVLSDCLTLLTYLSSAQGDSGLAESISSYHVKLSNLYWSRYLRQREQKTESSELLPLLRQSTRLMRTCSAQGKLAGFAGIKLERLATLYSDIGECAKSDKAYYSAITTHIETGVLGSATEDAQSKPMPQIMKDPANKSFALRRVLGQYVRSKWKSGIRAEDVLIDDSTSPCDQRAFLLECQLSSLMEALPPRPVRDETSTFSYCVSTLLSLYPLNAYPLRRFRLIAQILRFCLNNPSHLERDMHDAITTEARDHLSGFSDLVEDSGLSAFTSSILTTLRLSLGFLGGSPHDDDINYAIDSWVLIARSCQDWASILSAVDDPESWIDQIKVLADYLDVRGLWKPRLSVLHVLQHVLGLQGKKDYSAIVGSLSQLGIQYSRLGYSEKAGTMLARAGKLVEEVDISSPISIEWHLAYAEYSLDIANFDKAIEILSAAQVVFESFVDSTSKSSFQTRTIWERLVADAAQIQSRLYFFKGEIDKAVFLAKQAVKLNTRLWSRLEAFAGKRRHQLTSEGSDSEIDLLAAKIEDLTLASSDELNNLEYLEGCVYWSHFGSHCNGLVNLSMMSAHNGLFQDTIYFGEQALKVATAMGGTKSLALIRAKLASQWIQGGHADNGRELMDLAKASSKDFNIDLDMVAFNSDEAMLSFHEEKQDDTLRYLAIAHRALMEISSAGFVESLDPLSHDDTVEAGMSKLSIQAAHQPPAAPKPRQLRVKRDQKVQTTRSRARNATTVEAGLPITMPAMLRLQGNLFRQQAASMLLSLNVDEALQLLEKADVLPKSKFGHLSQLQNKSEHMLAAALQKLTSHAVYCVLPESTISLPAICTSDNANSEHSAPSTSQTKKTPVTRRTKVAVINPKRRPQDAPDEFISMVTNAQELLADVFPSTASYGSTHHNHTTSFSLAQTSMLASATTSKTNLLQAIMAIEHGRNCAFSRERRAIDADKTLRAPVEPLKWPTAEQIVAPLEEMEFNNLVKNYIDILPDSWNVVSLTLGNDRTEFVISKLRANHTPFMLRLPLKRGDSEGIDDEEEFHFEEGKEELLEIIKLANKSAHDSWALADNKSKKEWWAVREGLDNRLRDLLHNIESLWFGGFRGIFSDQPVNPPLLARFVSTFEKILDKHLPSRRQRGRNRLSKPNFHSNVMELFVNLGDAENESDPEDLVMDLLYFVVDILQFHGERNAYDEIDFDMMVVETLDAIKSYREAQCNEEALNRTGHTILILDKELHSFPWESLDCLRTSSVSRMPSLQSLREKILQMRNDEIANEDVDGFNVNRKNGSYILNPSKDLKSMQSTFEALLSSLDGWTGIVKREPQEDEFKEALETKDLCLYFGHGSGAQYIRGRTIKRLDHCAVTFLMGCSSGSLTETGQFEPYGTPMNYMHAGTPALVATLWDVTDKDIDRFAKTTFEQWGLLPTTETIAGTKEKNRHRKSRGVRSEQQSAVPVPIAGDEAVGLDTAVANSRNSCIMRYLNGAAPVIYGVPVFLK</sequence>
<feature type="region of interest" description="Disordered" evidence="5">
    <location>
        <begin position="1487"/>
        <end position="1507"/>
    </location>
</feature>
<dbReference type="GO" id="GO:0006508">
    <property type="term" value="P:proteolysis"/>
    <property type="evidence" value="ECO:0007669"/>
    <property type="project" value="InterPro"/>
</dbReference>
<dbReference type="Pfam" id="PF03568">
    <property type="entry name" value="Separin_C"/>
    <property type="match status" value="1"/>
</dbReference>
<proteinExistence type="predicted"/>
<dbReference type="STRING" id="1447883.A0A2B7YD44"/>
<dbReference type="GO" id="GO:0005634">
    <property type="term" value="C:nucleus"/>
    <property type="evidence" value="ECO:0007669"/>
    <property type="project" value="InterPro"/>
</dbReference>
<reference evidence="7 8" key="1">
    <citation type="submission" date="2017-10" db="EMBL/GenBank/DDBJ databases">
        <title>Comparative genomics in systemic dimorphic fungi from Ajellomycetaceae.</title>
        <authorList>
            <person name="Munoz J.F."/>
            <person name="Mcewen J.G."/>
            <person name="Clay O.K."/>
            <person name="Cuomo C.A."/>
        </authorList>
    </citation>
    <scope>NUCLEOTIDE SEQUENCE [LARGE SCALE GENOMIC DNA]</scope>
    <source>
        <strain evidence="7 8">UAMH7299</strain>
    </source>
</reference>
<organism evidence="7 8">
    <name type="scientific">Polytolypa hystricis (strain UAMH7299)</name>
    <dbReference type="NCBI Taxonomy" id="1447883"/>
    <lineage>
        <taxon>Eukaryota</taxon>
        <taxon>Fungi</taxon>
        <taxon>Dikarya</taxon>
        <taxon>Ascomycota</taxon>
        <taxon>Pezizomycotina</taxon>
        <taxon>Eurotiomycetes</taxon>
        <taxon>Eurotiomycetidae</taxon>
        <taxon>Onygenales</taxon>
        <taxon>Onygenales incertae sedis</taxon>
        <taxon>Polytolypa</taxon>
    </lineage>
</organism>
<gene>
    <name evidence="7" type="ORF">AJ80_04280</name>
</gene>
<keyword evidence="3" id="KW-0378">Hydrolase</keyword>
<dbReference type="PANTHER" id="PTHR12792">
    <property type="entry name" value="EXTRA SPINDLE POLES 1-RELATED"/>
    <property type="match status" value="1"/>
</dbReference>
<evidence type="ECO:0000313" key="8">
    <source>
        <dbReference type="Proteomes" id="UP000224634"/>
    </source>
</evidence>
<dbReference type="PROSITE" id="PS51700">
    <property type="entry name" value="SEPARIN"/>
    <property type="match status" value="1"/>
</dbReference>
<dbReference type="PANTHER" id="PTHR12792:SF0">
    <property type="entry name" value="SEPARIN"/>
    <property type="match status" value="1"/>
</dbReference>
<evidence type="ECO:0000256" key="2">
    <source>
        <dbReference type="ARBA" id="ARBA00012489"/>
    </source>
</evidence>
<dbReference type="GO" id="GO:0072686">
    <property type="term" value="C:mitotic spindle"/>
    <property type="evidence" value="ECO:0007669"/>
    <property type="project" value="TreeGrafter"/>
</dbReference>
<comment type="catalytic activity">
    <reaction evidence="1">
        <text>All bonds known to be hydrolyzed by this endopeptidase have arginine in P1 and an acidic residue in P4. P6 is often occupied by an acidic residue or by a hydroxy-amino-acid residue, the phosphorylation of which enhances cleavage.</text>
        <dbReference type="EC" id="3.4.22.49"/>
    </reaction>
</comment>
<dbReference type="GO" id="GO:0005737">
    <property type="term" value="C:cytoplasm"/>
    <property type="evidence" value="ECO:0007669"/>
    <property type="project" value="TreeGrafter"/>
</dbReference>
<feature type="compositionally biased region" description="Polar residues" evidence="5">
    <location>
        <begin position="1487"/>
        <end position="1499"/>
    </location>
</feature>
<dbReference type="GO" id="GO:0004197">
    <property type="term" value="F:cysteine-type endopeptidase activity"/>
    <property type="evidence" value="ECO:0007669"/>
    <property type="project" value="InterPro"/>
</dbReference>
<evidence type="ECO:0000256" key="3">
    <source>
        <dbReference type="ARBA" id="ARBA00022801"/>
    </source>
</evidence>
<comment type="caution">
    <text evidence="7">The sequence shown here is derived from an EMBL/GenBank/DDBJ whole genome shotgun (WGS) entry which is preliminary data.</text>
</comment>
<feature type="compositionally biased region" description="Polar residues" evidence="5">
    <location>
        <begin position="143"/>
        <end position="157"/>
    </location>
</feature>
<evidence type="ECO:0000256" key="1">
    <source>
        <dbReference type="ARBA" id="ARBA00000451"/>
    </source>
</evidence>
<keyword evidence="4" id="KW-0159">Chromosome partition</keyword>
<dbReference type="Proteomes" id="UP000224634">
    <property type="component" value="Unassembled WGS sequence"/>
</dbReference>
<dbReference type="GO" id="GO:0044732">
    <property type="term" value="C:mitotic spindle pole body"/>
    <property type="evidence" value="ECO:0007669"/>
    <property type="project" value="TreeGrafter"/>
</dbReference>
<dbReference type="EMBL" id="PDNA01000053">
    <property type="protein sequence ID" value="PGH18953.1"/>
    <property type="molecule type" value="Genomic_DNA"/>
</dbReference>
<dbReference type="OrthoDB" id="10255632at2759"/>
<feature type="region of interest" description="Disordered" evidence="5">
    <location>
        <begin position="1358"/>
        <end position="1387"/>
    </location>
</feature>
<dbReference type="InterPro" id="IPR030397">
    <property type="entry name" value="SEPARIN_core_dom"/>
</dbReference>
<evidence type="ECO:0000256" key="5">
    <source>
        <dbReference type="SAM" id="MobiDB-lite"/>
    </source>
</evidence>
<evidence type="ECO:0000256" key="4">
    <source>
        <dbReference type="ARBA" id="ARBA00022829"/>
    </source>
</evidence>
<accession>A0A2B7YD44</accession>
<dbReference type="InterPro" id="IPR005314">
    <property type="entry name" value="Peptidase_C50"/>
</dbReference>
<evidence type="ECO:0000313" key="7">
    <source>
        <dbReference type="EMBL" id="PGH18953.1"/>
    </source>
</evidence>